<name>A0A1B7MYK2_9AGAM</name>
<gene>
    <name evidence="1" type="ORF">K503DRAFT_771259</name>
</gene>
<protein>
    <submittedName>
        <fullName evidence="1">Uncharacterized protein</fullName>
    </submittedName>
</protein>
<evidence type="ECO:0000313" key="1">
    <source>
        <dbReference type="EMBL" id="OAX37672.1"/>
    </source>
</evidence>
<evidence type="ECO:0000313" key="2">
    <source>
        <dbReference type="Proteomes" id="UP000092154"/>
    </source>
</evidence>
<proteinExistence type="predicted"/>
<organism evidence="1 2">
    <name type="scientific">Rhizopogon vinicolor AM-OR11-026</name>
    <dbReference type="NCBI Taxonomy" id="1314800"/>
    <lineage>
        <taxon>Eukaryota</taxon>
        <taxon>Fungi</taxon>
        <taxon>Dikarya</taxon>
        <taxon>Basidiomycota</taxon>
        <taxon>Agaricomycotina</taxon>
        <taxon>Agaricomycetes</taxon>
        <taxon>Agaricomycetidae</taxon>
        <taxon>Boletales</taxon>
        <taxon>Suillineae</taxon>
        <taxon>Rhizopogonaceae</taxon>
        <taxon>Rhizopogon</taxon>
    </lineage>
</organism>
<dbReference type="InParanoid" id="A0A1B7MYK2"/>
<dbReference type="OrthoDB" id="10490111at2759"/>
<dbReference type="AlphaFoldDB" id="A0A1B7MYK2"/>
<reference evidence="1 2" key="1">
    <citation type="submission" date="2016-06" db="EMBL/GenBank/DDBJ databases">
        <title>Comparative genomics of the ectomycorrhizal sister species Rhizopogon vinicolor and Rhizopogon vesiculosus (Basidiomycota: Boletales) reveals a divergence of the mating type B locus.</title>
        <authorList>
            <consortium name="DOE Joint Genome Institute"/>
            <person name="Mujic A.B."/>
            <person name="Kuo A."/>
            <person name="Tritt A."/>
            <person name="Lipzen A."/>
            <person name="Chen C."/>
            <person name="Johnson J."/>
            <person name="Sharma A."/>
            <person name="Barry K."/>
            <person name="Grigoriev I.V."/>
            <person name="Spatafora J.W."/>
        </authorList>
    </citation>
    <scope>NUCLEOTIDE SEQUENCE [LARGE SCALE GENOMIC DNA]</scope>
    <source>
        <strain evidence="1 2">AM-OR11-026</strain>
    </source>
</reference>
<sequence>MISIPFTQSGRLLPWQPLRPNEWVQVNPDSRTRHFILVPISCDWNAKLACASRTLPDNVREYHRRLVTSDKFTDRLAT</sequence>
<accession>A0A1B7MYK2</accession>
<dbReference type="Proteomes" id="UP000092154">
    <property type="component" value="Unassembled WGS sequence"/>
</dbReference>
<dbReference type="EMBL" id="KV448338">
    <property type="protein sequence ID" value="OAX37672.1"/>
    <property type="molecule type" value="Genomic_DNA"/>
</dbReference>
<keyword evidence="2" id="KW-1185">Reference proteome</keyword>